<comment type="caution">
    <text evidence="2">The sequence shown here is derived from an EMBL/GenBank/DDBJ whole genome shotgun (WGS) entry which is preliminary data.</text>
</comment>
<evidence type="ECO:0000313" key="3">
    <source>
        <dbReference type="Proteomes" id="UP000299084"/>
    </source>
</evidence>
<keyword evidence="2" id="KW-0675">Receptor</keyword>
<keyword evidence="3" id="KW-1185">Reference proteome</keyword>
<gene>
    <name evidence="2" type="ORF">Cadr_000009523</name>
</gene>
<dbReference type="InterPro" id="IPR050310">
    <property type="entry name" value="VPS10-sortilin"/>
</dbReference>
<proteinExistence type="predicted"/>
<dbReference type="GO" id="GO:0016020">
    <property type="term" value="C:membrane"/>
    <property type="evidence" value="ECO:0007669"/>
    <property type="project" value="TreeGrafter"/>
</dbReference>
<name>A0A5N4DI69_CAMDR</name>
<dbReference type="AlphaFoldDB" id="A0A5N4DI69"/>
<organism evidence="2 3">
    <name type="scientific">Camelus dromedarius</name>
    <name type="common">Dromedary</name>
    <name type="synonym">Arabian camel</name>
    <dbReference type="NCBI Taxonomy" id="9838"/>
    <lineage>
        <taxon>Eukaryota</taxon>
        <taxon>Metazoa</taxon>
        <taxon>Chordata</taxon>
        <taxon>Craniata</taxon>
        <taxon>Vertebrata</taxon>
        <taxon>Euteleostomi</taxon>
        <taxon>Mammalia</taxon>
        <taxon>Eutheria</taxon>
        <taxon>Laurasiatheria</taxon>
        <taxon>Artiodactyla</taxon>
        <taxon>Tylopoda</taxon>
        <taxon>Camelidae</taxon>
        <taxon>Camelus</taxon>
    </lineage>
</organism>
<dbReference type="PANTHER" id="PTHR12106:SF8">
    <property type="entry name" value="VPS10 DOMAIN-CONTAINING RECEPTOR SORCS1"/>
    <property type="match status" value="1"/>
</dbReference>
<dbReference type="Proteomes" id="UP000299084">
    <property type="component" value="Unassembled WGS sequence"/>
</dbReference>
<dbReference type="GO" id="GO:0005794">
    <property type="term" value="C:Golgi apparatus"/>
    <property type="evidence" value="ECO:0007669"/>
    <property type="project" value="TreeGrafter"/>
</dbReference>
<evidence type="ECO:0000313" key="2">
    <source>
        <dbReference type="EMBL" id="KAB1270766.1"/>
    </source>
</evidence>
<dbReference type="GO" id="GO:0006892">
    <property type="term" value="P:post-Golgi vesicle-mediated transport"/>
    <property type="evidence" value="ECO:0007669"/>
    <property type="project" value="TreeGrafter"/>
</dbReference>
<dbReference type="PANTHER" id="PTHR12106">
    <property type="entry name" value="SORTILIN RELATED"/>
    <property type="match status" value="1"/>
</dbReference>
<feature type="region of interest" description="Disordered" evidence="1">
    <location>
        <begin position="40"/>
        <end position="60"/>
    </location>
</feature>
<reference evidence="2 3" key="1">
    <citation type="journal article" date="2019" name="Mol. Ecol. Resour.">
        <title>Improving Illumina assemblies with Hi-C and long reads: an example with the North African dromedary.</title>
        <authorList>
            <person name="Elbers J.P."/>
            <person name="Rogers M.F."/>
            <person name="Perelman P.L."/>
            <person name="Proskuryakova A.A."/>
            <person name="Serdyukova N.A."/>
            <person name="Johnson W.E."/>
            <person name="Horin P."/>
            <person name="Corander J."/>
            <person name="Murphy D."/>
            <person name="Burger P.A."/>
        </authorList>
    </citation>
    <scope>NUCLEOTIDE SEQUENCE [LARGE SCALE GENOMIC DNA]</scope>
    <source>
        <strain evidence="2">Drom800</strain>
        <tissue evidence="2">Blood</tissue>
    </source>
</reference>
<evidence type="ECO:0000256" key="1">
    <source>
        <dbReference type="SAM" id="MobiDB-lite"/>
    </source>
</evidence>
<accession>A0A5N4DI69</accession>
<dbReference type="EMBL" id="JWIN03000011">
    <property type="protein sequence ID" value="KAB1270766.1"/>
    <property type="molecule type" value="Genomic_DNA"/>
</dbReference>
<sequence length="105" mass="12057">MLMLLSVVFVGLAVFVIYKFKRKIPGINVYAQMHNEKEREMVSRVSHPESRPHVPQTELRRPGQLVDEKVESQLIETLAKTLGFEIFMGKSRAFALTIAKKEVFP</sequence>
<protein>
    <submittedName>
        <fullName evidence="2">VPS10 domain-containing receptor SorCS3</fullName>
    </submittedName>
</protein>